<evidence type="ECO:0000313" key="2">
    <source>
        <dbReference type="EMBL" id="KAF5890301.1"/>
    </source>
</evidence>
<feature type="non-terminal residue" evidence="2">
    <location>
        <position position="1"/>
    </location>
</feature>
<comment type="caution">
    <text evidence="2">The sequence shown here is derived from an EMBL/GenBank/DDBJ whole genome shotgun (WGS) entry which is preliminary data.</text>
</comment>
<sequence length="69" mass="6997">LCFLLAECKQSGWMMRAVCPGASPLSGRVIAGAGPVCQGNEVEVRDPGEHAPPPQGTAEGGGPAPPDRD</sequence>
<dbReference type="Proteomes" id="UP000727407">
    <property type="component" value="Unassembled WGS sequence"/>
</dbReference>
<protein>
    <submittedName>
        <fullName evidence="2">Centriolin</fullName>
    </submittedName>
</protein>
<evidence type="ECO:0000313" key="3">
    <source>
        <dbReference type="Proteomes" id="UP000727407"/>
    </source>
</evidence>
<evidence type="ECO:0000256" key="1">
    <source>
        <dbReference type="SAM" id="MobiDB-lite"/>
    </source>
</evidence>
<feature type="region of interest" description="Disordered" evidence="1">
    <location>
        <begin position="38"/>
        <end position="69"/>
    </location>
</feature>
<name>A0A8J4TRV9_CLAMG</name>
<reference evidence="2" key="1">
    <citation type="submission" date="2020-07" db="EMBL/GenBank/DDBJ databases">
        <title>Clarias magur genome sequencing, assembly and annotation.</title>
        <authorList>
            <person name="Kushwaha B."/>
            <person name="Kumar R."/>
            <person name="Das P."/>
            <person name="Joshi C.G."/>
            <person name="Kumar D."/>
            <person name="Nagpure N.S."/>
            <person name="Pandey M."/>
            <person name="Agarwal S."/>
            <person name="Srivastava S."/>
            <person name="Singh M."/>
            <person name="Sahoo L."/>
            <person name="Jayasankar P."/>
            <person name="Meher P.K."/>
            <person name="Koringa P.G."/>
            <person name="Iquebal M.A."/>
            <person name="Das S.P."/>
            <person name="Bit A."/>
            <person name="Patnaik S."/>
            <person name="Patel N."/>
            <person name="Shah T.M."/>
            <person name="Hinsu A."/>
            <person name="Jena J.K."/>
        </authorList>
    </citation>
    <scope>NUCLEOTIDE SEQUENCE</scope>
    <source>
        <strain evidence="2">CIFAMagur01</strain>
        <tissue evidence="2">Testis</tissue>
    </source>
</reference>
<dbReference type="AlphaFoldDB" id="A0A8J4TRV9"/>
<accession>A0A8J4TRV9</accession>
<organism evidence="2 3">
    <name type="scientific">Clarias magur</name>
    <name type="common">Asian catfish</name>
    <name type="synonym">Macropteronotus magur</name>
    <dbReference type="NCBI Taxonomy" id="1594786"/>
    <lineage>
        <taxon>Eukaryota</taxon>
        <taxon>Metazoa</taxon>
        <taxon>Chordata</taxon>
        <taxon>Craniata</taxon>
        <taxon>Vertebrata</taxon>
        <taxon>Euteleostomi</taxon>
        <taxon>Actinopterygii</taxon>
        <taxon>Neopterygii</taxon>
        <taxon>Teleostei</taxon>
        <taxon>Ostariophysi</taxon>
        <taxon>Siluriformes</taxon>
        <taxon>Clariidae</taxon>
        <taxon>Clarias</taxon>
    </lineage>
</organism>
<keyword evidence="3" id="KW-1185">Reference proteome</keyword>
<proteinExistence type="predicted"/>
<gene>
    <name evidence="2" type="ORF">DAT39_019990</name>
</gene>
<dbReference type="EMBL" id="QNUK01000698">
    <property type="protein sequence ID" value="KAF5890301.1"/>
    <property type="molecule type" value="Genomic_DNA"/>
</dbReference>